<dbReference type="EMBL" id="JABDJR010000341">
    <property type="protein sequence ID" value="NNF06819.1"/>
    <property type="molecule type" value="Genomic_DNA"/>
</dbReference>
<gene>
    <name evidence="1" type="ORF">HKN21_08660</name>
</gene>
<proteinExistence type="predicted"/>
<dbReference type="AlphaFoldDB" id="A0A7Y2EBJ8"/>
<reference evidence="1 2" key="1">
    <citation type="submission" date="2020-03" db="EMBL/GenBank/DDBJ databases">
        <title>Metabolic flexibility allows generalist bacteria to become dominant in a frequently disturbed ecosystem.</title>
        <authorList>
            <person name="Chen Y.-J."/>
            <person name="Leung P.M."/>
            <person name="Bay S.K."/>
            <person name="Hugenholtz P."/>
            <person name="Kessler A.J."/>
            <person name="Shelley G."/>
            <person name="Waite D.W."/>
            <person name="Cook P.L."/>
            <person name="Greening C."/>
        </authorList>
    </citation>
    <scope>NUCLEOTIDE SEQUENCE [LARGE SCALE GENOMIC DNA]</scope>
    <source>
        <strain evidence="1">SS_bin_28</strain>
    </source>
</reference>
<protein>
    <submittedName>
        <fullName evidence="1">Uncharacterized protein</fullName>
    </submittedName>
</protein>
<dbReference type="Proteomes" id="UP000547674">
    <property type="component" value="Unassembled WGS sequence"/>
</dbReference>
<organism evidence="1 2">
    <name type="scientific">Eiseniibacteriota bacterium</name>
    <dbReference type="NCBI Taxonomy" id="2212470"/>
    <lineage>
        <taxon>Bacteria</taxon>
        <taxon>Candidatus Eiseniibacteriota</taxon>
    </lineage>
</organism>
<evidence type="ECO:0000313" key="1">
    <source>
        <dbReference type="EMBL" id="NNF06819.1"/>
    </source>
</evidence>
<name>A0A7Y2EBJ8_UNCEI</name>
<evidence type="ECO:0000313" key="2">
    <source>
        <dbReference type="Proteomes" id="UP000547674"/>
    </source>
</evidence>
<accession>A0A7Y2EBJ8</accession>
<comment type="caution">
    <text evidence="1">The sequence shown here is derived from an EMBL/GenBank/DDBJ whole genome shotgun (WGS) entry which is preliminary data.</text>
</comment>
<sequence>MNLSPGDFRIASADPSGTRVAVLGGSGEEGDEHTLVVLAGDCEGPKEMLTLSRSIQIVAAPKQAEKVGATYVRLAWSPDGQYLYAPGAIFRLSQTKEGLSFSKTRNAGSRYYDIRLGPAGRAIAVAEESARDRKSTEGEVKFIIELQYLFLFLNREVDQPLKPKEQQGKFWNPALWTVAPSVAWEESGAVLLHYPRNDFTERFQPGKNREQVDGYPGPRIKASADKITVSGECLGTWELKSSSKATRLRWKAQ</sequence>